<comment type="similarity">
    <text evidence="1">Belongs to the SLD2 family.</text>
</comment>
<dbReference type="EMBL" id="SSOP01000249">
    <property type="protein sequence ID" value="KAB5589606.1"/>
    <property type="molecule type" value="Genomic_DNA"/>
</dbReference>
<feature type="compositionally biased region" description="Polar residues" evidence="2">
    <location>
        <begin position="147"/>
        <end position="164"/>
    </location>
</feature>
<dbReference type="GO" id="GO:0000727">
    <property type="term" value="P:double-strand break repair via break-induced replication"/>
    <property type="evidence" value="ECO:0007669"/>
    <property type="project" value="TreeGrafter"/>
</dbReference>
<dbReference type="AlphaFoldDB" id="A0A5N5QDT9"/>
<dbReference type="GO" id="GO:0031261">
    <property type="term" value="C:DNA replication preinitiation complex"/>
    <property type="evidence" value="ECO:0007669"/>
    <property type="project" value="TreeGrafter"/>
</dbReference>
<dbReference type="PANTHER" id="PTHR28124">
    <property type="entry name" value="DNA REPLICATION REGULATOR SLD2"/>
    <property type="match status" value="1"/>
</dbReference>
<protein>
    <recommendedName>
        <fullName evidence="1">DNA replication regulator SLD2</fullName>
    </recommendedName>
</protein>
<evidence type="ECO:0000313" key="3">
    <source>
        <dbReference type="EMBL" id="KAB5589606.1"/>
    </source>
</evidence>
<keyword evidence="1" id="KW-0539">Nucleus</keyword>
<feature type="compositionally biased region" description="Acidic residues" evidence="2">
    <location>
        <begin position="636"/>
        <end position="645"/>
    </location>
</feature>
<proteinExistence type="inferred from homology"/>
<feature type="compositionally biased region" description="Basic residues" evidence="2">
    <location>
        <begin position="102"/>
        <end position="112"/>
    </location>
</feature>
<feature type="compositionally biased region" description="Acidic residues" evidence="2">
    <location>
        <begin position="523"/>
        <end position="541"/>
    </location>
</feature>
<feature type="compositionally biased region" description="Polar residues" evidence="2">
    <location>
        <begin position="116"/>
        <end position="127"/>
    </location>
</feature>
<comment type="function">
    <text evidence="1">Has a role in the initiation of DNA replication. Required at S-phase checkpoint.</text>
</comment>
<name>A0A5N5QDT9_9AGAM</name>
<keyword evidence="4" id="KW-1185">Reference proteome</keyword>
<keyword evidence="1" id="KW-0131">Cell cycle</keyword>
<dbReference type="PANTHER" id="PTHR28124:SF1">
    <property type="entry name" value="DNA REPLICATION REGULATOR SLD2"/>
    <property type="match status" value="1"/>
</dbReference>
<dbReference type="Proteomes" id="UP000383932">
    <property type="component" value="Unassembled WGS sequence"/>
</dbReference>
<dbReference type="GO" id="GO:0006270">
    <property type="term" value="P:DNA replication initiation"/>
    <property type="evidence" value="ECO:0007669"/>
    <property type="project" value="UniProtKB-UniRule"/>
</dbReference>
<feature type="compositionally biased region" description="Polar residues" evidence="2">
    <location>
        <begin position="51"/>
        <end position="64"/>
    </location>
</feature>
<feature type="compositionally biased region" description="Polar residues" evidence="2">
    <location>
        <begin position="212"/>
        <end position="243"/>
    </location>
</feature>
<feature type="compositionally biased region" description="Acidic residues" evidence="2">
    <location>
        <begin position="386"/>
        <end position="397"/>
    </location>
</feature>
<comment type="subcellular location">
    <subcellularLocation>
        <location evidence="1">Nucleus</location>
    </subcellularLocation>
</comment>
<feature type="region of interest" description="Disordered" evidence="2">
    <location>
        <begin position="18"/>
        <end position="317"/>
    </location>
</feature>
<keyword evidence="1" id="KW-0235">DNA replication</keyword>
<evidence type="ECO:0000256" key="2">
    <source>
        <dbReference type="SAM" id="MobiDB-lite"/>
    </source>
</evidence>
<feature type="compositionally biased region" description="Acidic residues" evidence="2">
    <location>
        <begin position="303"/>
        <end position="312"/>
    </location>
</feature>
<evidence type="ECO:0000256" key="1">
    <source>
        <dbReference type="RuleBase" id="RU367067"/>
    </source>
</evidence>
<dbReference type="InterPro" id="IPR040203">
    <property type="entry name" value="Sld2"/>
</dbReference>
<feature type="region of interest" description="Disordered" evidence="2">
    <location>
        <begin position="632"/>
        <end position="654"/>
    </location>
</feature>
<feature type="compositionally biased region" description="Basic and acidic residues" evidence="2">
    <location>
        <begin position="490"/>
        <end position="509"/>
    </location>
</feature>
<organism evidence="3 4">
    <name type="scientific">Ceratobasidium theobromae</name>
    <dbReference type="NCBI Taxonomy" id="1582974"/>
    <lineage>
        <taxon>Eukaryota</taxon>
        <taxon>Fungi</taxon>
        <taxon>Dikarya</taxon>
        <taxon>Basidiomycota</taxon>
        <taxon>Agaricomycotina</taxon>
        <taxon>Agaricomycetes</taxon>
        <taxon>Cantharellales</taxon>
        <taxon>Ceratobasidiaceae</taxon>
        <taxon>Ceratobasidium</taxon>
    </lineage>
</organism>
<dbReference type="GO" id="GO:0003697">
    <property type="term" value="F:single-stranded DNA binding"/>
    <property type="evidence" value="ECO:0007669"/>
    <property type="project" value="TreeGrafter"/>
</dbReference>
<comment type="caution">
    <text evidence="3">The sequence shown here is derived from an EMBL/GenBank/DDBJ whole genome shotgun (WGS) entry which is preliminary data.</text>
</comment>
<feature type="region of interest" description="Disordered" evidence="2">
    <location>
        <begin position="360"/>
        <end position="541"/>
    </location>
</feature>
<sequence>MSTDLSKIKMEIKEWQRAYRRAHGRDPGKEELRKNPEMAAKYKVWQDSLKSDNQNMTAKSSTRQSSKDDTTAVTPKKSSKMLVPKNMPVQSTSTGPATPFSARKKSAARLHKSPISPASDQPKLNSTAKERNTIPALVLSASKPRTESAQSSRVIPFGSASSSRYHPFPRNLLDSDDDDDDPFAASGPMTPTRSRQSSQLDSPSKSVRRRQASSGVSTPSSVAKSRPTNLVLSPTRPTYSSETGLPMLTPRTKARKRMRGEEVPATPGDKRRKLVPVVSTDKTTALFGEPSSRRTKRLTPEINSDDDDEEIIDSPRKKSTLGVNGRIFTNMFDDASSVAASTKDGISNLSETFDDGFLTGNLDEMSLRSTPPPPTSESGDSYAQELVDDSSQDDEPALDIKSRAKPLFPVAPGRWTQDTWEAPAPGTDLSHLRKGLAKAGTTVNGKGKATKQAKQSSQPGGEDDSKKAKENPTVSNPFELLPPMPGEETSQPKKKYENGESRAKAKGKESLAALKKRAKEAAEAVEGEDQSDSDAVAEVDEIAWRPHGPLRATSSALVCPSISNSQTTAHDSDSEEHDPTASLPSELRKLLSIKSIRQEGAKADILARDVLAGRSMRSGEVWGVGECDYDKANSDNDFDDWDSEPEGWTGGVEM</sequence>
<dbReference type="Gene3D" id="1.10.10.1460">
    <property type="match status" value="1"/>
</dbReference>
<gene>
    <name evidence="3" type="ORF">CTheo_6958</name>
</gene>
<dbReference type="GO" id="GO:1902977">
    <property type="term" value="P:mitotic DNA replication preinitiation complex assembly"/>
    <property type="evidence" value="ECO:0007669"/>
    <property type="project" value="TreeGrafter"/>
</dbReference>
<feature type="region of interest" description="Disordered" evidence="2">
    <location>
        <begin position="553"/>
        <end position="584"/>
    </location>
</feature>
<dbReference type="GO" id="GO:0003688">
    <property type="term" value="F:DNA replication origin binding"/>
    <property type="evidence" value="ECO:0007669"/>
    <property type="project" value="TreeGrafter"/>
</dbReference>
<accession>A0A5N5QDT9</accession>
<feature type="compositionally biased region" description="Polar residues" evidence="2">
    <location>
        <begin position="189"/>
        <end position="205"/>
    </location>
</feature>
<feature type="compositionally biased region" description="Polar residues" evidence="2">
    <location>
        <begin position="553"/>
        <end position="569"/>
    </location>
</feature>
<dbReference type="OrthoDB" id="8775810at2759"/>
<evidence type="ECO:0000313" key="4">
    <source>
        <dbReference type="Proteomes" id="UP000383932"/>
    </source>
</evidence>
<reference evidence="3 4" key="1">
    <citation type="journal article" date="2019" name="Fungal Biol. Biotechnol.">
        <title>Draft genome sequence of fastidious pathogen Ceratobasidium theobromae, which causes vascular-streak dieback in Theobroma cacao.</title>
        <authorList>
            <person name="Ali S.S."/>
            <person name="Asman A."/>
            <person name="Shao J."/>
            <person name="Firmansyah A.P."/>
            <person name="Susilo A.W."/>
            <person name="Rosmana A."/>
            <person name="McMahon P."/>
            <person name="Junaid M."/>
            <person name="Guest D."/>
            <person name="Kheng T.Y."/>
            <person name="Meinhardt L.W."/>
            <person name="Bailey B.A."/>
        </authorList>
    </citation>
    <scope>NUCLEOTIDE SEQUENCE [LARGE SCALE GENOMIC DNA]</scope>
    <source>
        <strain evidence="3 4">CT2</strain>
    </source>
</reference>
<feature type="compositionally biased region" description="Basic and acidic residues" evidence="2">
    <location>
        <begin position="24"/>
        <end position="36"/>
    </location>
</feature>